<evidence type="ECO:0000256" key="5">
    <source>
        <dbReference type="ARBA" id="ARBA00022840"/>
    </source>
</evidence>
<feature type="domain" description="ABC transporter" evidence="6">
    <location>
        <begin position="17"/>
        <end position="244"/>
    </location>
</feature>
<dbReference type="InterPro" id="IPR003593">
    <property type="entry name" value="AAA+_ATPase"/>
</dbReference>
<dbReference type="STRING" id="1122159.SAMN02745246_02459"/>
<keyword evidence="2" id="KW-0813">Transport</keyword>
<reference evidence="7 8" key="1">
    <citation type="submission" date="2018-07" db="EMBL/GenBank/DDBJ databases">
        <title>Leeuwenhoekiella genomics.</title>
        <authorList>
            <person name="Tahon G."/>
            <person name="Willems A."/>
        </authorList>
    </citation>
    <scope>NUCLEOTIDE SEQUENCE [LARGE SCALE GENOMIC DNA]</scope>
    <source>
        <strain evidence="7 8">LMG 1345</strain>
    </source>
</reference>
<dbReference type="EMBL" id="QOVL01000017">
    <property type="protein sequence ID" value="RXG27010.1"/>
    <property type="molecule type" value="Genomic_DNA"/>
</dbReference>
<dbReference type="SMART" id="SM00382">
    <property type="entry name" value="AAA"/>
    <property type="match status" value="1"/>
</dbReference>
<dbReference type="PANTHER" id="PTHR42711:SF5">
    <property type="entry name" value="ABC TRANSPORTER ATP-BINDING PROTEIN NATA"/>
    <property type="match status" value="1"/>
</dbReference>
<comment type="caution">
    <text evidence="7">The sequence shown here is derived from an EMBL/GenBank/DDBJ whole genome shotgun (WGS) entry which is preliminary data.</text>
</comment>
<evidence type="ECO:0000256" key="2">
    <source>
        <dbReference type="ARBA" id="ARBA00022448"/>
    </source>
</evidence>
<dbReference type="Pfam" id="PF00005">
    <property type="entry name" value="ABC_tran"/>
    <property type="match status" value="1"/>
</dbReference>
<dbReference type="InterPro" id="IPR025302">
    <property type="entry name" value="DrrA1/2-like_C"/>
</dbReference>
<dbReference type="InterPro" id="IPR027417">
    <property type="entry name" value="P-loop_NTPase"/>
</dbReference>
<dbReference type="InterPro" id="IPR050763">
    <property type="entry name" value="ABC_transporter_ATP-binding"/>
</dbReference>
<evidence type="ECO:0000313" key="7">
    <source>
        <dbReference type="EMBL" id="RXG27010.1"/>
    </source>
</evidence>
<dbReference type="Gene3D" id="3.40.50.300">
    <property type="entry name" value="P-loop containing nucleotide triphosphate hydrolases"/>
    <property type="match status" value="1"/>
</dbReference>
<organism evidence="7 8">
    <name type="scientific">Leeuwenhoekiella marinoflava</name>
    <dbReference type="NCBI Taxonomy" id="988"/>
    <lineage>
        <taxon>Bacteria</taxon>
        <taxon>Pseudomonadati</taxon>
        <taxon>Bacteroidota</taxon>
        <taxon>Flavobacteriia</taxon>
        <taxon>Flavobacteriales</taxon>
        <taxon>Flavobacteriaceae</taxon>
        <taxon>Leeuwenhoekiella</taxon>
    </lineage>
</organism>
<proteinExistence type="inferred from homology"/>
<keyword evidence="4" id="KW-0547">Nucleotide-binding</keyword>
<evidence type="ECO:0000256" key="3">
    <source>
        <dbReference type="ARBA" id="ARBA00022458"/>
    </source>
</evidence>
<dbReference type="Pfam" id="PF13732">
    <property type="entry name" value="DrrA1-3_C"/>
    <property type="match status" value="1"/>
</dbReference>
<dbReference type="AlphaFoldDB" id="A0A4Q0PKD6"/>
<dbReference type="SUPFAM" id="SSF52540">
    <property type="entry name" value="P-loop containing nucleoside triphosphate hydrolases"/>
    <property type="match status" value="1"/>
</dbReference>
<dbReference type="PANTHER" id="PTHR42711">
    <property type="entry name" value="ABC TRANSPORTER ATP-BINDING PROTEIN"/>
    <property type="match status" value="1"/>
</dbReference>
<dbReference type="PROSITE" id="PS00211">
    <property type="entry name" value="ABC_TRANSPORTER_1"/>
    <property type="match status" value="1"/>
</dbReference>
<sequence>MPCGLALGNLLSMTDLLVADHIHKKYGDYTALNDLSIAVPKGSIFGLLGPNGAGKTTLIRIINQITMPDTGTVFLDGEPLDQKHIINIGYMPEERGLYKSMKVGEQVIYLARLKGLTKAEAKERSTYWFERLGMMSWWNKKIQELSKGQAQKVQFIVTVLHKPKLLIFDEPFSGFDPINASLIKDEILKLRDDGATILFSTHRMESVEQMCDHIALMHKSNKILDGRLVDIKRAYRTNTFEIGLETADDSLSSLQLLQTDVFNSIPSTWELHEAHFKTINENDLKIEVKIPEDLKPNELLNFLASKGTINHFVEVVPTVNDIFIQTINAN</sequence>
<evidence type="ECO:0000259" key="6">
    <source>
        <dbReference type="PROSITE" id="PS50893"/>
    </source>
</evidence>
<gene>
    <name evidence="7" type="ORF">DSL99_3064</name>
</gene>
<comment type="similarity">
    <text evidence="1">Belongs to the ABC transporter superfamily.</text>
</comment>
<dbReference type="InterPro" id="IPR017871">
    <property type="entry name" value="ABC_transporter-like_CS"/>
</dbReference>
<name>A0A4Q0PKD6_9FLAO</name>
<dbReference type="PROSITE" id="PS50893">
    <property type="entry name" value="ABC_TRANSPORTER_2"/>
    <property type="match status" value="1"/>
</dbReference>
<evidence type="ECO:0000256" key="1">
    <source>
        <dbReference type="ARBA" id="ARBA00005417"/>
    </source>
</evidence>
<dbReference type="GO" id="GO:0005524">
    <property type="term" value="F:ATP binding"/>
    <property type="evidence" value="ECO:0007669"/>
    <property type="project" value="UniProtKB-KW"/>
</dbReference>
<keyword evidence="5 7" id="KW-0067">ATP-binding</keyword>
<dbReference type="Proteomes" id="UP000290608">
    <property type="component" value="Unassembled WGS sequence"/>
</dbReference>
<dbReference type="GO" id="GO:0016887">
    <property type="term" value="F:ATP hydrolysis activity"/>
    <property type="evidence" value="ECO:0007669"/>
    <property type="project" value="InterPro"/>
</dbReference>
<dbReference type="InterPro" id="IPR003439">
    <property type="entry name" value="ABC_transporter-like_ATP-bd"/>
</dbReference>
<keyword evidence="3" id="KW-0536">Nodulation</keyword>
<evidence type="ECO:0000313" key="8">
    <source>
        <dbReference type="Proteomes" id="UP000290608"/>
    </source>
</evidence>
<evidence type="ECO:0000256" key="4">
    <source>
        <dbReference type="ARBA" id="ARBA00022741"/>
    </source>
</evidence>
<accession>A0A4Q0PKD6</accession>
<protein>
    <submittedName>
        <fullName evidence="7">ABC-2 type transport system ATP-binding protein</fullName>
    </submittedName>
</protein>